<evidence type="ECO:0000313" key="2">
    <source>
        <dbReference type="EMBL" id="OPJ81626.1"/>
    </source>
</evidence>
<accession>A0A1V4KAY0</accession>
<evidence type="ECO:0000256" key="1">
    <source>
        <dbReference type="SAM" id="MobiDB-lite"/>
    </source>
</evidence>
<evidence type="ECO:0000313" key="3">
    <source>
        <dbReference type="Proteomes" id="UP000190648"/>
    </source>
</evidence>
<comment type="caution">
    <text evidence="2">The sequence shown here is derived from an EMBL/GenBank/DDBJ whole genome shotgun (WGS) entry which is preliminary data.</text>
</comment>
<sequence length="103" mass="11271">MRAAVWNTRAALLYSLGGWTMLGAMIHYSRTSGGDIAGGGQPENGSDPQTQQGPHQEVFVTDTALGLRVTTIVTYREVQPPITRLLRRVKSFFDPNDVPPSEN</sequence>
<protein>
    <recommendedName>
        <fullName evidence="4">Small integral membrane protein 26</fullName>
    </recommendedName>
</protein>
<feature type="compositionally biased region" description="Polar residues" evidence="1">
    <location>
        <begin position="43"/>
        <end position="54"/>
    </location>
</feature>
<dbReference type="AlphaFoldDB" id="A0A1V4KAY0"/>
<proteinExistence type="predicted"/>
<name>A0A1V4KAY0_PATFA</name>
<dbReference type="EMBL" id="LSYS01003963">
    <property type="protein sequence ID" value="OPJ81626.1"/>
    <property type="molecule type" value="Genomic_DNA"/>
</dbReference>
<gene>
    <name evidence="2" type="ORF">AV530_014629</name>
</gene>
<evidence type="ECO:0008006" key="4">
    <source>
        <dbReference type="Google" id="ProtNLM"/>
    </source>
</evidence>
<dbReference type="OrthoDB" id="9905290at2759"/>
<organism evidence="2 3">
    <name type="scientific">Patagioenas fasciata monilis</name>
    <dbReference type="NCBI Taxonomy" id="372326"/>
    <lineage>
        <taxon>Eukaryota</taxon>
        <taxon>Metazoa</taxon>
        <taxon>Chordata</taxon>
        <taxon>Craniata</taxon>
        <taxon>Vertebrata</taxon>
        <taxon>Euteleostomi</taxon>
        <taxon>Archelosauria</taxon>
        <taxon>Archosauria</taxon>
        <taxon>Dinosauria</taxon>
        <taxon>Saurischia</taxon>
        <taxon>Theropoda</taxon>
        <taxon>Coelurosauria</taxon>
        <taxon>Aves</taxon>
        <taxon>Neognathae</taxon>
        <taxon>Neoaves</taxon>
        <taxon>Columbimorphae</taxon>
        <taxon>Columbiformes</taxon>
        <taxon>Columbidae</taxon>
        <taxon>Patagioenas</taxon>
    </lineage>
</organism>
<keyword evidence="3" id="KW-1185">Reference proteome</keyword>
<dbReference type="Proteomes" id="UP000190648">
    <property type="component" value="Unassembled WGS sequence"/>
</dbReference>
<feature type="region of interest" description="Disordered" evidence="1">
    <location>
        <begin position="32"/>
        <end position="54"/>
    </location>
</feature>
<reference evidence="2 3" key="1">
    <citation type="submission" date="2016-02" db="EMBL/GenBank/DDBJ databases">
        <title>Band-tailed pigeon sequencing and assembly.</title>
        <authorList>
            <person name="Soares A.E."/>
            <person name="Novak B.J."/>
            <person name="Rice E.S."/>
            <person name="O'Connell B."/>
            <person name="Chang D."/>
            <person name="Weber S."/>
            <person name="Shapiro B."/>
        </authorList>
    </citation>
    <scope>NUCLEOTIDE SEQUENCE [LARGE SCALE GENOMIC DNA]</scope>
    <source>
        <strain evidence="2">BTP2013</strain>
        <tissue evidence="2">Blood</tissue>
    </source>
</reference>